<proteinExistence type="predicted"/>
<organism evidence="2 3">
    <name type="scientific">Sphaerobolus stellatus (strain SS14)</name>
    <dbReference type="NCBI Taxonomy" id="990650"/>
    <lineage>
        <taxon>Eukaryota</taxon>
        <taxon>Fungi</taxon>
        <taxon>Dikarya</taxon>
        <taxon>Basidiomycota</taxon>
        <taxon>Agaricomycotina</taxon>
        <taxon>Agaricomycetes</taxon>
        <taxon>Phallomycetidae</taxon>
        <taxon>Geastrales</taxon>
        <taxon>Sphaerobolaceae</taxon>
        <taxon>Sphaerobolus</taxon>
    </lineage>
</organism>
<keyword evidence="3" id="KW-1185">Reference proteome</keyword>
<dbReference type="AlphaFoldDB" id="A0A0C9UQ46"/>
<dbReference type="InterPro" id="IPR041539">
    <property type="entry name" value="CxC5"/>
</dbReference>
<dbReference type="Proteomes" id="UP000054279">
    <property type="component" value="Unassembled WGS sequence"/>
</dbReference>
<sequence>MCVRASFNICFPMRVINSIFRSPIRPHSSAKYSWERLPLATLAVAVLAIIEAAPLFNLDFHQRKATRRQSTIWITHFTQYLDKKLRKLPGPFGQEYSSGVSESSVESNNSSLLISHEIIYSLAEYLGLIQEAVEPWEVGIPLPLLPALILCPHCKGYLRKESEHASVWVFHPTSAHQTPAFVGECRKCDLTVYPDRYVKNGDEVYVPNPRFIQIGRGKYSPISFAINLTSHVYHAHVLLSTFATHWTQAHAPQDAVTGKPEITLQPYNLWRLFIIHNILRISETPLVIPAITPELLAEFEEDQEAPENRDDMLVNSALKIFPRVQHGDTTHIWCQIHQHIDVRNVHIITEYSLVFLLERIFAPVQKKNYLEATNLLRPTKAGL</sequence>
<gene>
    <name evidence="2" type="ORF">M422DRAFT_53504</name>
</gene>
<dbReference type="EMBL" id="KN837247">
    <property type="protein sequence ID" value="KIJ31172.1"/>
    <property type="molecule type" value="Genomic_DNA"/>
</dbReference>
<evidence type="ECO:0000313" key="2">
    <source>
        <dbReference type="EMBL" id="KIJ31172.1"/>
    </source>
</evidence>
<evidence type="ECO:0000259" key="1">
    <source>
        <dbReference type="Pfam" id="PF18718"/>
    </source>
</evidence>
<feature type="domain" description="CxC5 like cysteine cluster associated with KDZ" evidence="1">
    <location>
        <begin position="151"/>
        <end position="249"/>
    </location>
</feature>
<evidence type="ECO:0000313" key="3">
    <source>
        <dbReference type="Proteomes" id="UP000054279"/>
    </source>
</evidence>
<protein>
    <recommendedName>
        <fullName evidence="1">CxC5 like cysteine cluster associated with KDZ domain-containing protein</fullName>
    </recommendedName>
</protein>
<name>A0A0C9UQ46_SPHS4</name>
<dbReference type="HOGENOM" id="CLU_721927_0_0_1"/>
<reference evidence="2 3" key="1">
    <citation type="submission" date="2014-06" db="EMBL/GenBank/DDBJ databases">
        <title>Evolutionary Origins and Diversification of the Mycorrhizal Mutualists.</title>
        <authorList>
            <consortium name="DOE Joint Genome Institute"/>
            <consortium name="Mycorrhizal Genomics Consortium"/>
            <person name="Kohler A."/>
            <person name="Kuo A."/>
            <person name="Nagy L.G."/>
            <person name="Floudas D."/>
            <person name="Copeland A."/>
            <person name="Barry K.W."/>
            <person name="Cichocki N."/>
            <person name="Veneault-Fourrey C."/>
            <person name="LaButti K."/>
            <person name="Lindquist E.A."/>
            <person name="Lipzen A."/>
            <person name="Lundell T."/>
            <person name="Morin E."/>
            <person name="Murat C."/>
            <person name="Riley R."/>
            <person name="Ohm R."/>
            <person name="Sun H."/>
            <person name="Tunlid A."/>
            <person name="Henrissat B."/>
            <person name="Grigoriev I.V."/>
            <person name="Hibbett D.S."/>
            <person name="Martin F."/>
        </authorList>
    </citation>
    <scope>NUCLEOTIDE SEQUENCE [LARGE SCALE GENOMIC DNA]</scope>
    <source>
        <strain evidence="2 3">SS14</strain>
    </source>
</reference>
<accession>A0A0C9UQ46</accession>
<dbReference type="Pfam" id="PF18718">
    <property type="entry name" value="CxC5"/>
    <property type="match status" value="1"/>
</dbReference>